<reference evidence="1 2" key="1">
    <citation type="journal article" date="2017" name="Int. J. Syst. Evol. Microbiol.">
        <title>Photobacterium alginatilyticum sp. nov., a marine bacterium isolated from bottom seawater.</title>
        <authorList>
            <person name="Wang X."/>
            <person name="Wang Y."/>
            <person name="Yang X."/>
            <person name="Sun H."/>
            <person name="Li B."/>
            <person name="Zhang X.H."/>
        </authorList>
    </citation>
    <scope>NUCLEOTIDE SEQUENCE [LARGE SCALE GENOMIC DNA]</scope>
    <source>
        <strain evidence="1 2">P03D4</strain>
    </source>
</reference>
<sequence>MKFRALLIAINPAKSSVRRTKPIILTVRYTGKRSDISLTKNDLLAAKLDPTNEKQPPRCLCKPVP</sequence>
<proteinExistence type="predicted"/>
<name>A0ABW9YRP6_9GAMM</name>
<accession>A0ABW9YRP6</accession>
<dbReference type="EMBL" id="RSEJ01000153">
    <property type="protein sequence ID" value="NBI56414.1"/>
    <property type="molecule type" value="Genomic_DNA"/>
</dbReference>
<dbReference type="Proteomes" id="UP000738517">
    <property type="component" value="Unassembled WGS sequence"/>
</dbReference>
<evidence type="ECO:0000313" key="2">
    <source>
        <dbReference type="Proteomes" id="UP000738517"/>
    </source>
</evidence>
<organism evidence="1 2">
    <name type="scientific">Photobacterium alginatilyticum</name>
    <dbReference type="NCBI Taxonomy" id="1775171"/>
    <lineage>
        <taxon>Bacteria</taxon>
        <taxon>Pseudomonadati</taxon>
        <taxon>Pseudomonadota</taxon>
        <taxon>Gammaproteobacteria</taxon>
        <taxon>Vibrionales</taxon>
        <taxon>Vibrionaceae</taxon>
        <taxon>Photobacterium</taxon>
    </lineage>
</organism>
<gene>
    <name evidence="1" type="ORF">EIZ48_28610</name>
</gene>
<evidence type="ECO:0000313" key="1">
    <source>
        <dbReference type="EMBL" id="NBI56414.1"/>
    </source>
</evidence>
<protein>
    <submittedName>
        <fullName evidence="1">Uncharacterized protein</fullName>
    </submittedName>
</protein>
<keyword evidence="2" id="KW-1185">Reference proteome</keyword>
<comment type="caution">
    <text evidence="1">The sequence shown here is derived from an EMBL/GenBank/DDBJ whole genome shotgun (WGS) entry which is preliminary data.</text>
</comment>